<dbReference type="EMBL" id="JACJSG010000004">
    <property type="protein sequence ID" value="MBD2499853.1"/>
    <property type="molecule type" value="Genomic_DNA"/>
</dbReference>
<organism evidence="1 2">
    <name type="scientific">Anabaena azotica FACHB-119</name>
    <dbReference type="NCBI Taxonomy" id="947527"/>
    <lineage>
        <taxon>Bacteria</taxon>
        <taxon>Bacillati</taxon>
        <taxon>Cyanobacteriota</taxon>
        <taxon>Cyanophyceae</taxon>
        <taxon>Nostocales</taxon>
        <taxon>Nostocaceae</taxon>
        <taxon>Anabaena</taxon>
        <taxon>Anabaena azotica</taxon>
    </lineage>
</organism>
<sequence>MPTTLTRKDALNELKAKILRDDLNDFGGTESSDGAPLTFKSSSTTTLDEKRILSLDASLRKSEIKSTPDDDGMLPANYQIPENRIVQQQTLAEAFNTGDRLKAEAIVEKLKTIYPSILGLNTFGLNTQPTGKFTDLANEVKAADFSIDVQAIFTKLDEVKVYNVSAPNDPYTGTLIIAKASDGLVIGQTLRVTT</sequence>
<proteinExistence type="predicted"/>
<evidence type="ECO:0000313" key="2">
    <source>
        <dbReference type="Proteomes" id="UP000661112"/>
    </source>
</evidence>
<reference evidence="1 2" key="1">
    <citation type="journal article" date="2020" name="ISME J.">
        <title>Comparative genomics reveals insights into cyanobacterial evolution and habitat adaptation.</title>
        <authorList>
            <person name="Chen M.Y."/>
            <person name="Teng W.K."/>
            <person name="Zhao L."/>
            <person name="Hu C.X."/>
            <person name="Zhou Y.K."/>
            <person name="Han B.P."/>
            <person name="Song L.R."/>
            <person name="Shu W.S."/>
        </authorList>
    </citation>
    <scope>NUCLEOTIDE SEQUENCE [LARGE SCALE GENOMIC DNA]</scope>
    <source>
        <strain evidence="1 2">FACHB-119</strain>
    </source>
</reference>
<dbReference type="RefSeq" id="WP_190467493.1">
    <property type="nucleotide sequence ID" value="NZ_JACJSG010000004.1"/>
</dbReference>
<accession>A0ABR8D287</accession>
<evidence type="ECO:0000313" key="1">
    <source>
        <dbReference type="EMBL" id="MBD2499853.1"/>
    </source>
</evidence>
<protein>
    <submittedName>
        <fullName evidence="1">Uncharacterized protein</fullName>
    </submittedName>
</protein>
<comment type="caution">
    <text evidence="1">The sequence shown here is derived from an EMBL/GenBank/DDBJ whole genome shotgun (WGS) entry which is preliminary data.</text>
</comment>
<name>A0ABR8D287_9NOST</name>
<keyword evidence="2" id="KW-1185">Reference proteome</keyword>
<gene>
    <name evidence="1" type="ORF">H6G83_04335</name>
</gene>
<dbReference type="Proteomes" id="UP000661112">
    <property type="component" value="Unassembled WGS sequence"/>
</dbReference>